<evidence type="ECO:0000313" key="2">
    <source>
        <dbReference type="Proteomes" id="UP000663505"/>
    </source>
</evidence>
<dbReference type="KEGG" id="afx:JZ786_01200"/>
<evidence type="ECO:0000313" key="1">
    <source>
        <dbReference type="EMBL" id="QSO47703.1"/>
    </source>
</evidence>
<dbReference type="AlphaFoldDB" id="A0A9X7Z7Y1"/>
<dbReference type="EMBL" id="CP071182">
    <property type="protein sequence ID" value="QSO47703.1"/>
    <property type="molecule type" value="Genomic_DNA"/>
</dbReference>
<protein>
    <submittedName>
        <fullName evidence="1">Uncharacterized protein</fullName>
    </submittedName>
</protein>
<reference evidence="1 2" key="1">
    <citation type="submission" date="2021-02" db="EMBL/GenBank/DDBJ databases">
        <title>Alicyclobacillus curvatus sp. nov. and Alicyclobacillus mengziensis sp. nov., two acidophilic bacteria isolated from acid mine drainage.</title>
        <authorList>
            <person name="Huang Y."/>
        </authorList>
    </citation>
    <scope>NUCLEOTIDE SEQUENCE [LARGE SCALE GENOMIC DNA]</scope>
    <source>
        <strain evidence="1 2">S30H14</strain>
    </source>
</reference>
<dbReference type="Proteomes" id="UP000663505">
    <property type="component" value="Chromosome"/>
</dbReference>
<dbReference type="RefSeq" id="WP_206657047.1">
    <property type="nucleotide sequence ID" value="NZ_CP071182.1"/>
</dbReference>
<keyword evidence="2" id="KW-1185">Reference proteome</keyword>
<sequence>MSDRTVLASFYTNEEANRAKQQILRFGVETAQVDQRHRYAPHVPLPEAFLITGDISSLATVTLHEIPSSVCSDSDLVEFV</sequence>
<accession>A0A9X7Z7Y1</accession>
<organism evidence="1 2">
    <name type="scientific">Alicyclobacillus mengziensis</name>
    <dbReference type="NCBI Taxonomy" id="2931921"/>
    <lineage>
        <taxon>Bacteria</taxon>
        <taxon>Bacillati</taxon>
        <taxon>Bacillota</taxon>
        <taxon>Bacilli</taxon>
        <taxon>Bacillales</taxon>
        <taxon>Alicyclobacillaceae</taxon>
        <taxon>Alicyclobacillus</taxon>
    </lineage>
</organism>
<gene>
    <name evidence="1" type="ORF">JZ786_01200</name>
</gene>
<proteinExistence type="predicted"/>
<name>A0A9X7Z7Y1_9BACL</name>